<accession>A0A7M1UQD2</accession>
<keyword evidence="9" id="KW-1185">Reference proteome</keyword>
<evidence type="ECO:0000256" key="5">
    <source>
        <dbReference type="ARBA" id="ARBA00023274"/>
    </source>
</evidence>
<dbReference type="InterPro" id="IPR001892">
    <property type="entry name" value="Ribosomal_uS13"/>
</dbReference>
<dbReference type="InterPro" id="IPR010979">
    <property type="entry name" value="Ribosomal_uS13-like_H2TH"/>
</dbReference>
<reference evidence="8 9" key="1">
    <citation type="submission" date="2020-10" db="EMBL/GenBank/DDBJ databases">
        <title>Complete genome sequence of Thermosphaera aggregans strain 3507.</title>
        <authorList>
            <person name="Zayulina K.S."/>
            <person name="Elcheninov A.G."/>
            <person name="Toshchakov S.V."/>
            <person name="Kublanov I.V."/>
            <person name="Kochetkova T.V."/>
        </authorList>
    </citation>
    <scope>NUCLEOTIDE SEQUENCE [LARGE SCALE GENOMIC DNA]</scope>
    <source>
        <strain evidence="8 9">3507</strain>
    </source>
</reference>
<evidence type="ECO:0000256" key="1">
    <source>
        <dbReference type="ARBA" id="ARBA00008080"/>
    </source>
</evidence>
<dbReference type="GeneID" id="59453833"/>
<dbReference type="HAMAP" id="MF_01315">
    <property type="entry name" value="Ribosomal_uS13"/>
    <property type="match status" value="1"/>
</dbReference>
<comment type="function">
    <text evidence="6">Located at the top of the head of the 30S subunit, it contacts several helices of the 16S rRNA. In the 70S ribosome it contacts the 23S rRNA (bridge B1a) and protein L5 of the 50S subunit (bridge B1b), connecting the 2 subunits; these bridges are implicated in subunit movement.</text>
</comment>
<dbReference type="InterPro" id="IPR019977">
    <property type="entry name" value="Ribosomal_uS13_archaeal"/>
</dbReference>
<dbReference type="Gene3D" id="4.10.910.10">
    <property type="entry name" value="30s ribosomal protein s13, domain 2"/>
    <property type="match status" value="1"/>
</dbReference>
<dbReference type="AlphaFoldDB" id="A0A7M1UQD2"/>
<dbReference type="Pfam" id="PF00416">
    <property type="entry name" value="Ribosomal_S13"/>
    <property type="match status" value="1"/>
</dbReference>
<evidence type="ECO:0000256" key="2">
    <source>
        <dbReference type="ARBA" id="ARBA00022730"/>
    </source>
</evidence>
<evidence type="ECO:0000256" key="3">
    <source>
        <dbReference type="ARBA" id="ARBA00022884"/>
    </source>
</evidence>
<evidence type="ECO:0000256" key="4">
    <source>
        <dbReference type="ARBA" id="ARBA00022980"/>
    </source>
</evidence>
<dbReference type="FunFam" id="4.10.910.10:FF:000002">
    <property type="entry name" value="40S ribosomal protein S18"/>
    <property type="match status" value="1"/>
</dbReference>
<name>A0A7M1UQD2_9CREN</name>
<dbReference type="InterPro" id="IPR018269">
    <property type="entry name" value="Ribosomal_uS13_CS"/>
</dbReference>
<dbReference type="Proteomes" id="UP000593766">
    <property type="component" value="Chromosome"/>
</dbReference>
<dbReference type="SUPFAM" id="SSF46946">
    <property type="entry name" value="S13-like H2TH domain"/>
    <property type="match status" value="1"/>
</dbReference>
<comment type="similarity">
    <text evidence="1 6 7">Belongs to the universal ribosomal protein uS13 family.</text>
</comment>
<dbReference type="Gene3D" id="1.10.8.50">
    <property type="match status" value="1"/>
</dbReference>
<dbReference type="RefSeq" id="WP_193436253.1">
    <property type="nucleotide sequence ID" value="NZ_CP063144.1"/>
</dbReference>
<dbReference type="NCBIfam" id="TIGR03629">
    <property type="entry name" value="uS13_arch"/>
    <property type="match status" value="1"/>
</dbReference>
<dbReference type="GO" id="GO:0006412">
    <property type="term" value="P:translation"/>
    <property type="evidence" value="ECO:0007669"/>
    <property type="project" value="UniProtKB-UniRule"/>
</dbReference>
<dbReference type="GO" id="GO:0019843">
    <property type="term" value="F:rRNA binding"/>
    <property type="evidence" value="ECO:0007669"/>
    <property type="project" value="UniProtKB-UniRule"/>
</dbReference>
<evidence type="ECO:0000256" key="6">
    <source>
        <dbReference type="HAMAP-Rule" id="MF_01315"/>
    </source>
</evidence>
<keyword evidence="4 6" id="KW-0689">Ribosomal protein</keyword>
<dbReference type="GO" id="GO:0015935">
    <property type="term" value="C:small ribosomal subunit"/>
    <property type="evidence" value="ECO:0007669"/>
    <property type="project" value="TreeGrafter"/>
</dbReference>
<dbReference type="PROSITE" id="PS50159">
    <property type="entry name" value="RIBOSOMAL_S13_2"/>
    <property type="match status" value="1"/>
</dbReference>
<sequence length="162" mass="18372">MSVQQSFRQIIRVLETDIDGSLPLIYGLAEVKGLGYTFSLAITRILGLDPNTRIGYLSDEDVKKIEALVKNPSSYGLPSWMFNRRKDYATGKDLHLVGAELIYFVKEDIEREKRVKSWRGVRHALGLKVRGQRTRTTGRLGVTVGVRKKRQGPQQQQQSKQG</sequence>
<dbReference type="GO" id="GO:0003735">
    <property type="term" value="F:structural constituent of ribosome"/>
    <property type="evidence" value="ECO:0007669"/>
    <property type="project" value="InterPro"/>
</dbReference>
<protein>
    <recommendedName>
        <fullName evidence="6">Small ribosomal subunit protein uS13</fullName>
    </recommendedName>
</protein>
<evidence type="ECO:0000256" key="7">
    <source>
        <dbReference type="RuleBase" id="RU003830"/>
    </source>
</evidence>
<evidence type="ECO:0000313" key="8">
    <source>
        <dbReference type="EMBL" id="QOR94455.1"/>
    </source>
</evidence>
<dbReference type="InterPro" id="IPR027437">
    <property type="entry name" value="Rbsml_uS13_C"/>
</dbReference>
<keyword evidence="3 6" id="KW-0694">RNA-binding</keyword>
<evidence type="ECO:0000313" key="9">
    <source>
        <dbReference type="Proteomes" id="UP000593766"/>
    </source>
</evidence>
<dbReference type="NCBIfam" id="NF003140">
    <property type="entry name" value="PRK04053.1"/>
    <property type="match status" value="1"/>
</dbReference>
<organism evidence="8 9">
    <name type="scientific">Thermosphaera chiliense</name>
    <dbReference type="NCBI Taxonomy" id="3402707"/>
    <lineage>
        <taxon>Archaea</taxon>
        <taxon>Thermoproteota</taxon>
        <taxon>Thermoprotei</taxon>
        <taxon>Desulfurococcales</taxon>
        <taxon>Desulfurococcaceae</taxon>
        <taxon>Thermosphaera</taxon>
    </lineage>
</organism>
<dbReference type="PANTHER" id="PTHR10871:SF3">
    <property type="entry name" value="SMALL RIBOSOMAL SUBUNIT PROTEIN US13"/>
    <property type="match status" value="1"/>
</dbReference>
<dbReference type="PIRSF" id="PIRSF002134">
    <property type="entry name" value="Ribosomal_S13"/>
    <property type="match status" value="1"/>
</dbReference>
<proteinExistence type="inferred from homology"/>
<dbReference type="PANTHER" id="PTHR10871">
    <property type="entry name" value="30S RIBOSOMAL PROTEIN S13/40S RIBOSOMAL PROTEIN S18"/>
    <property type="match status" value="1"/>
</dbReference>
<dbReference type="GO" id="GO:0005829">
    <property type="term" value="C:cytosol"/>
    <property type="evidence" value="ECO:0007669"/>
    <property type="project" value="TreeGrafter"/>
</dbReference>
<dbReference type="PROSITE" id="PS00646">
    <property type="entry name" value="RIBOSOMAL_S13_1"/>
    <property type="match status" value="1"/>
</dbReference>
<dbReference type="EMBL" id="CP063144">
    <property type="protein sequence ID" value="QOR94455.1"/>
    <property type="molecule type" value="Genomic_DNA"/>
</dbReference>
<keyword evidence="5 6" id="KW-0687">Ribonucleoprotein</keyword>
<dbReference type="KEGG" id="tcs:IMZ38_00405"/>
<comment type="subunit">
    <text evidence="6">Part of the 30S ribosomal subunit. Forms a loose heterodimer with protein S19. Forms two bridges to the 50S subunit in the 70S ribosome.</text>
</comment>
<gene>
    <name evidence="6" type="primary">rps13</name>
    <name evidence="8" type="ORF">IMZ38_00405</name>
</gene>
<keyword evidence="2 6" id="KW-0699">rRNA-binding</keyword>
<dbReference type="OrthoDB" id="372127at2157"/>